<evidence type="ECO:0000313" key="2">
    <source>
        <dbReference type="EMBL" id="TWW09533.1"/>
    </source>
</evidence>
<keyword evidence="3" id="KW-1185">Reference proteome</keyword>
<accession>A0A5C6M5Q1</accession>
<dbReference type="InterPro" id="IPR016181">
    <property type="entry name" value="Acyl_CoA_acyltransferase"/>
</dbReference>
<reference evidence="2 3" key="2">
    <citation type="submission" date="2019-08" db="EMBL/GenBank/DDBJ databases">
        <authorList>
            <person name="Henke P."/>
        </authorList>
    </citation>
    <scope>NUCLEOTIDE SEQUENCE [LARGE SCALE GENOMIC DNA]</scope>
    <source>
        <strain evidence="2">Phe10_nw2017</strain>
    </source>
</reference>
<comment type="caution">
    <text evidence="2">The sequence shown here is derived from an EMBL/GenBank/DDBJ whole genome shotgun (WGS) entry which is preliminary data.</text>
</comment>
<evidence type="ECO:0000313" key="3">
    <source>
        <dbReference type="Proteomes" id="UP000321083"/>
    </source>
</evidence>
<feature type="domain" description="N-acetyltransferase" evidence="1">
    <location>
        <begin position="35"/>
        <end position="175"/>
    </location>
</feature>
<dbReference type="InterPro" id="IPR000182">
    <property type="entry name" value="GNAT_dom"/>
</dbReference>
<dbReference type="AlphaFoldDB" id="A0A5C6M5Q1"/>
<dbReference type="Gene3D" id="3.40.630.30">
    <property type="match status" value="1"/>
</dbReference>
<evidence type="ECO:0000259" key="1">
    <source>
        <dbReference type="PROSITE" id="PS51186"/>
    </source>
</evidence>
<gene>
    <name evidence="2" type="ORF">E3A20_13390</name>
</gene>
<sequence>MNINQAVTKFRASLPNGFELRGMGMEEFKPLFQENHLKVFADKARVDVRAIFTEDEALRLKALGEHYGTPLCFRFGIFKDNHFVGWHIGDQKSPEEFYMRNSGILPEFQGKGLYTAMLNPIMNFLKECGFQVISSKHNATNNRVIVPKLKAGFVITGLEISDKFGTMVRLEHFTNPVRREIVDYRCGQAMPSETTRPLLGLG</sequence>
<protein>
    <recommendedName>
        <fullName evidence="1">N-acetyltransferase domain-containing protein</fullName>
    </recommendedName>
</protein>
<reference evidence="2 3" key="1">
    <citation type="submission" date="2019-08" db="EMBL/GenBank/DDBJ databases">
        <title>100 year-old enigma solved: identification of Planctomyces bekefii, the type genus and species of the phylum Planctomycetes.</title>
        <authorList>
            <person name="Svetlana D.N."/>
            <person name="Overmann J."/>
        </authorList>
    </citation>
    <scope>NUCLEOTIDE SEQUENCE [LARGE SCALE GENOMIC DNA]</scope>
    <source>
        <strain evidence="2">Phe10_nw2017</strain>
    </source>
</reference>
<dbReference type="EMBL" id="SRHE01000247">
    <property type="protein sequence ID" value="TWW09533.1"/>
    <property type="molecule type" value="Genomic_DNA"/>
</dbReference>
<proteinExistence type="predicted"/>
<name>A0A5C6M5Q1_9PLAN</name>
<dbReference type="GO" id="GO:0016747">
    <property type="term" value="F:acyltransferase activity, transferring groups other than amino-acyl groups"/>
    <property type="evidence" value="ECO:0007669"/>
    <property type="project" value="InterPro"/>
</dbReference>
<dbReference type="SUPFAM" id="SSF55729">
    <property type="entry name" value="Acyl-CoA N-acyltransferases (Nat)"/>
    <property type="match status" value="1"/>
</dbReference>
<dbReference type="PROSITE" id="PS51186">
    <property type="entry name" value="GNAT"/>
    <property type="match status" value="1"/>
</dbReference>
<dbReference type="Proteomes" id="UP000321083">
    <property type="component" value="Unassembled WGS sequence"/>
</dbReference>
<dbReference type="CDD" id="cd04301">
    <property type="entry name" value="NAT_SF"/>
    <property type="match status" value="1"/>
</dbReference>
<dbReference type="Pfam" id="PF00583">
    <property type="entry name" value="Acetyltransf_1"/>
    <property type="match status" value="1"/>
</dbReference>
<organism evidence="2 3">
    <name type="scientific">Planctomyces bekefii</name>
    <dbReference type="NCBI Taxonomy" id="1653850"/>
    <lineage>
        <taxon>Bacteria</taxon>
        <taxon>Pseudomonadati</taxon>
        <taxon>Planctomycetota</taxon>
        <taxon>Planctomycetia</taxon>
        <taxon>Planctomycetales</taxon>
        <taxon>Planctomycetaceae</taxon>
        <taxon>Planctomyces</taxon>
    </lineage>
</organism>